<dbReference type="SUPFAM" id="SSF141452">
    <property type="entry name" value="Hcp1-like"/>
    <property type="match status" value="1"/>
</dbReference>
<dbReference type="Pfam" id="PF05638">
    <property type="entry name" value="T6SS_HCP"/>
    <property type="match status" value="1"/>
</dbReference>
<dbReference type="Proteomes" id="UP001205601">
    <property type="component" value="Unassembled WGS sequence"/>
</dbReference>
<name>A0ABT2NMY2_9RHOB</name>
<accession>A0ABT2NMY2</accession>
<evidence type="ECO:0000313" key="1">
    <source>
        <dbReference type="EMBL" id="MCT8329458.1"/>
    </source>
</evidence>
<dbReference type="PANTHER" id="PTHR36152:SF1">
    <property type="entry name" value="UBIQUITIN-LIKE DOMAIN-CONTAINING PROTEIN"/>
    <property type="match status" value="1"/>
</dbReference>
<dbReference type="PANTHER" id="PTHR36152">
    <property type="entry name" value="CYTOPLASMIC PROTEIN-RELATED"/>
    <property type="match status" value="1"/>
</dbReference>
<dbReference type="Gene3D" id="2.30.110.20">
    <property type="entry name" value="Hcp1-like"/>
    <property type="match status" value="1"/>
</dbReference>
<evidence type="ECO:0000313" key="2">
    <source>
        <dbReference type="Proteomes" id="UP001205601"/>
    </source>
</evidence>
<dbReference type="EMBL" id="JAOCQF010000001">
    <property type="protein sequence ID" value="MCT8329458.1"/>
    <property type="molecule type" value="Genomic_DNA"/>
</dbReference>
<protein>
    <submittedName>
        <fullName evidence="1">Type VI secretion system tube protein Hcp</fullName>
    </submittedName>
</protein>
<comment type="caution">
    <text evidence="1">The sequence shown here is derived from an EMBL/GenBank/DDBJ whole genome shotgun (WGS) entry which is preliminary data.</text>
</comment>
<dbReference type="InterPro" id="IPR008514">
    <property type="entry name" value="T6SS_Hcp"/>
</dbReference>
<organism evidence="1 2">
    <name type="scientific">Albidovulum sediminis</name>
    <dbReference type="NCBI Taxonomy" id="3066345"/>
    <lineage>
        <taxon>Bacteria</taxon>
        <taxon>Pseudomonadati</taxon>
        <taxon>Pseudomonadota</taxon>
        <taxon>Alphaproteobacteria</taxon>
        <taxon>Rhodobacterales</taxon>
        <taxon>Paracoccaceae</taxon>
        <taxon>Albidovulum</taxon>
    </lineage>
</organism>
<dbReference type="InterPro" id="IPR053165">
    <property type="entry name" value="HSI-I_assembly_Hcp1"/>
</dbReference>
<reference evidence="2" key="1">
    <citation type="submission" date="2023-07" db="EMBL/GenBank/DDBJ databases">
        <title>Defluviimonas sediminis sp. nov., isolated from mangrove sediment.</title>
        <authorList>
            <person name="Liu L."/>
            <person name="Li J."/>
            <person name="Huang Y."/>
            <person name="Pan J."/>
            <person name="Li M."/>
        </authorList>
    </citation>
    <scope>NUCLEOTIDE SEQUENCE [LARGE SCALE GENOMIC DNA]</scope>
    <source>
        <strain evidence="2">FT324</strain>
    </source>
</reference>
<dbReference type="RefSeq" id="WP_261494880.1">
    <property type="nucleotide sequence ID" value="NZ_JAOCQF010000001.1"/>
</dbReference>
<gene>
    <name evidence="1" type="ORF">N5I32_08045</name>
</gene>
<proteinExistence type="predicted"/>
<keyword evidence="2" id="KW-1185">Reference proteome</keyword>
<dbReference type="InterPro" id="IPR036624">
    <property type="entry name" value="Hcp1-lik_sf"/>
</dbReference>
<sequence>MSFDAFCYSTTDSDKIPGETQDEIYKAKSAFEVLSFELGAENTINIGSISGGGGAGKATFKEFTITKKTDTASTGLFHALCTGKHFTNLTIELRRSGAEDTKSGGVFMKFEMSLVMVQDISWSGSDGDDICEETVILQYGAIKIQYQPQDAKGKMGTAKEAMWNRVKNNNTSVVD</sequence>